<evidence type="ECO:0000313" key="5">
    <source>
        <dbReference type="EMBL" id="CDO54606.1"/>
    </source>
</evidence>
<dbReference type="OrthoDB" id="4077426at2759"/>
<comment type="function">
    <text evidence="1">Involved in gross chromosomal rearrangements (GCRs) and telomere healing.</text>
</comment>
<comment type="similarity">
    <text evidence="2">Belongs to the IRC6 family.</text>
</comment>
<keyword evidence="4" id="KW-0160">Chromosomal rearrangement</keyword>
<proteinExistence type="inferred from homology"/>
<evidence type="ECO:0000256" key="2">
    <source>
        <dbReference type="ARBA" id="ARBA00007973"/>
    </source>
</evidence>
<dbReference type="Gene3D" id="3.40.50.11960">
    <property type="match status" value="1"/>
</dbReference>
<evidence type="ECO:0000256" key="1">
    <source>
        <dbReference type="ARBA" id="ARBA00002976"/>
    </source>
</evidence>
<protein>
    <recommendedName>
        <fullName evidence="3">Increased recombination centers protein 6</fullName>
    </recommendedName>
</protein>
<comment type="caution">
    <text evidence="5">The sequence shown here is derived from an EMBL/GenBank/DDBJ whole genome shotgun (WGS) entry which is preliminary data.</text>
</comment>
<dbReference type="AlphaFoldDB" id="A0A0J9XBM3"/>
<evidence type="ECO:0000256" key="4">
    <source>
        <dbReference type="ARBA" id="ARBA00022447"/>
    </source>
</evidence>
<dbReference type="Proteomes" id="UP000242525">
    <property type="component" value="Unassembled WGS sequence"/>
</dbReference>
<dbReference type="STRING" id="1173061.A0A0J9XBM3"/>
<gene>
    <name evidence="5" type="ORF">BN980_GECA08s01847g</name>
</gene>
<accession>A0A0J9XBM3</accession>
<dbReference type="PANTHER" id="PTHR28043">
    <property type="entry name" value="INCREASED RECOMBINATION CENTERS PROTEIN 6"/>
    <property type="match status" value="1"/>
</dbReference>
<dbReference type="InterPro" id="IPR034627">
    <property type="entry name" value="Irc6"/>
</dbReference>
<organism evidence="5 6">
    <name type="scientific">Geotrichum candidum</name>
    <name type="common">Oospora lactis</name>
    <name type="synonym">Dipodascus geotrichum</name>
    <dbReference type="NCBI Taxonomy" id="1173061"/>
    <lineage>
        <taxon>Eukaryota</taxon>
        <taxon>Fungi</taxon>
        <taxon>Dikarya</taxon>
        <taxon>Ascomycota</taxon>
        <taxon>Saccharomycotina</taxon>
        <taxon>Dipodascomycetes</taxon>
        <taxon>Dipodascales</taxon>
        <taxon>Dipodascaceae</taxon>
        <taxon>Geotrichum</taxon>
    </lineage>
</organism>
<dbReference type="GO" id="GO:0016192">
    <property type="term" value="P:vesicle-mediated transport"/>
    <property type="evidence" value="ECO:0007669"/>
    <property type="project" value="InterPro"/>
</dbReference>
<dbReference type="PANTHER" id="PTHR28043:SF1">
    <property type="entry name" value="INCREASED RECOMBINATION CENTERS PROTEIN 6"/>
    <property type="match status" value="1"/>
</dbReference>
<dbReference type="GO" id="GO:0030674">
    <property type="term" value="F:protein-macromolecule adaptor activity"/>
    <property type="evidence" value="ECO:0007669"/>
    <property type="project" value="TreeGrafter"/>
</dbReference>
<reference evidence="5" key="1">
    <citation type="submission" date="2014-03" db="EMBL/GenBank/DDBJ databases">
        <authorList>
            <person name="Casaregola S."/>
        </authorList>
    </citation>
    <scope>NUCLEOTIDE SEQUENCE [LARGE SCALE GENOMIC DNA]</scope>
    <source>
        <strain evidence="5">CLIB 918</strain>
    </source>
</reference>
<dbReference type="EMBL" id="CCBN010000008">
    <property type="protein sequence ID" value="CDO54606.1"/>
    <property type="molecule type" value="Genomic_DNA"/>
</dbReference>
<evidence type="ECO:0000313" key="6">
    <source>
        <dbReference type="Proteomes" id="UP000242525"/>
    </source>
</evidence>
<sequence>MAVGRQYILIIGDSKSGKLSLLKELAGSLPVDLPSTQEPHVGISHSVKFDNKYFNATLPVWIDEFTDELLKEANVEQSNNELMASQLWTDAFCSDEEDVKMVRDSILAVVYTFDPSPNPDNLEKGPAKDLKKYFDGQVANVLRFVDKLDEDGWDGIVLAVAKKKLTADSKPIKHSAERTLIINHVTELFSDHGIDVLDMADSGVSSDGDRLGIAGLKDKLETHIALSGNFEADTSTEAEEKQAAANSANNALSSAIDQILDSDPQAKQPFDEKDLDKALADSGFAFPLLEGYSVAHQTDKDGETFDPNSLEDLVNKIREARQSKDTMPEKDFKLLMDDIAKDLSKFL</sequence>
<evidence type="ECO:0000256" key="3">
    <source>
        <dbReference type="ARBA" id="ARBA00015902"/>
    </source>
</evidence>
<name>A0A0J9XBM3_GEOCN</name>
<keyword evidence="6" id="KW-1185">Reference proteome</keyword>